<evidence type="ECO:0000256" key="2">
    <source>
        <dbReference type="ARBA" id="ARBA00022980"/>
    </source>
</evidence>
<dbReference type="PANTHER" id="PTHR11721:SF3">
    <property type="entry name" value="LARGE RIBOSOMAL SUBUNIT PROTEIN UL15"/>
    <property type="match status" value="1"/>
</dbReference>
<evidence type="ECO:0000313" key="10">
    <source>
        <dbReference type="Proteomes" id="UP000030787"/>
    </source>
</evidence>
<dbReference type="GO" id="GO:0022625">
    <property type="term" value="C:cytosolic large ribosomal subunit"/>
    <property type="evidence" value="ECO:0007669"/>
    <property type="project" value="TreeGrafter"/>
</dbReference>
<dbReference type="OrthoDB" id="9418at2157"/>
<accession>A0A0A7LC94</accession>
<dbReference type="GO" id="GO:0006412">
    <property type="term" value="P:translation"/>
    <property type="evidence" value="ECO:0007669"/>
    <property type="project" value="UniProtKB-UniRule"/>
</dbReference>
<dbReference type="GO" id="GO:0003735">
    <property type="term" value="F:structural constituent of ribosome"/>
    <property type="evidence" value="ECO:0007669"/>
    <property type="project" value="InterPro"/>
</dbReference>
<dbReference type="PROSITE" id="PS00475">
    <property type="entry name" value="RIBOSOMAL_L15"/>
    <property type="match status" value="1"/>
</dbReference>
<proteinExistence type="inferred from homology"/>
<evidence type="ECO:0000256" key="1">
    <source>
        <dbReference type="ARBA" id="ARBA00007320"/>
    </source>
</evidence>
<dbReference type="KEGG" id="mear:Mpt1_c09400"/>
<dbReference type="GeneID" id="24818602"/>
<keyword evidence="2 5" id="KW-0689">Ribosomal protein</keyword>
<sequence length="140" mass="15018">MPSRTKKMRGSRTHGRGKKAGRGGGLIGGRGQAGLSKTGKIYMLKYDRDHFGRHGFKRPQCVVKANCTINVSELEEQIERFVSMGFAVKEGDTYNINLTDAGIDKLLGNGSIAVPVKVTVAQVSAKAREKIEAAGGNIAE</sequence>
<name>A0A0A7LC94_9ARCH</name>
<feature type="domain" description="Large ribosomal subunit protein uL15/eL18" evidence="8">
    <location>
        <begin position="68"/>
        <end position="138"/>
    </location>
</feature>
<evidence type="ECO:0000259" key="8">
    <source>
        <dbReference type="Pfam" id="PF00828"/>
    </source>
</evidence>
<dbReference type="HAMAP" id="MF_01341">
    <property type="entry name" value="Ribosomal_uL15"/>
    <property type="match status" value="1"/>
</dbReference>
<dbReference type="InterPro" id="IPR027386">
    <property type="entry name" value="Rbsml_uL15_N"/>
</dbReference>
<dbReference type="InterPro" id="IPR030878">
    <property type="entry name" value="Ribosomal_uL15"/>
</dbReference>
<dbReference type="PANTHER" id="PTHR11721">
    <property type="entry name" value="60S RIBOSOMAL PROTEIN L27A"/>
    <property type="match status" value="1"/>
</dbReference>
<evidence type="ECO:0000256" key="4">
    <source>
        <dbReference type="ARBA" id="ARBA00035200"/>
    </source>
</evidence>
<dbReference type="Pfam" id="PF00828">
    <property type="entry name" value="Ribosomal_L27A"/>
    <property type="match status" value="1"/>
</dbReference>
<dbReference type="STRING" id="1577791.Mpt1_c09400"/>
<gene>
    <name evidence="5" type="primary">rpl15</name>
    <name evidence="9" type="ORF">Mpt1_c09400</name>
</gene>
<keyword evidence="5" id="KW-0699">rRNA-binding</keyword>
<dbReference type="EMBL" id="CP010070">
    <property type="protein sequence ID" value="AIZ56815.1"/>
    <property type="molecule type" value="Genomic_DNA"/>
</dbReference>
<comment type="subunit">
    <text evidence="5">Part of the 50S ribosomal subunit.</text>
</comment>
<reference evidence="9 10" key="1">
    <citation type="journal article" date="2014" name="Appl. Environ. Microbiol.">
        <title>Comparative Genome Analysis of 'Candidatus Methanoplasma termitum' Indicates a New Mode of Energy Metabolism in the Seventh Order of Methanogens.</title>
        <authorList>
            <person name="Lang K."/>
            <person name="Schuldes J."/>
            <person name="Klingl A."/>
            <person name="Poehlein A."/>
            <person name="Daniel R."/>
            <person name="Brune A."/>
        </authorList>
    </citation>
    <scope>NUCLEOTIDE SEQUENCE [LARGE SCALE GENOMIC DNA]</scope>
    <source>
        <strain evidence="10">Mpt1</strain>
    </source>
</reference>
<keyword evidence="5" id="KW-0694">RNA-binding</keyword>
<dbReference type="InterPro" id="IPR001196">
    <property type="entry name" value="Ribosomal_uL15_CS"/>
</dbReference>
<evidence type="ECO:0000313" key="9">
    <source>
        <dbReference type="EMBL" id="AIZ56815.1"/>
    </source>
</evidence>
<protein>
    <recommendedName>
        <fullName evidence="4 5">Large ribosomal subunit protein uL15</fullName>
    </recommendedName>
</protein>
<dbReference type="InterPro" id="IPR021131">
    <property type="entry name" value="Ribosomal_uL15/eL18"/>
</dbReference>
<organism evidence="9 10">
    <name type="scientific">Candidatus Methanoplasma termitum</name>
    <dbReference type="NCBI Taxonomy" id="1577791"/>
    <lineage>
        <taxon>Archaea</taxon>
        <taxon>Methanobacteriati</taxon>
        <taxon>Thermoplasmatota</taxon>
        <taxon>Thermoplasmata</taxon>
        <taxon>Methanomassiliicoccales</taxon>
        <taxon>Methanomassiliicoccaceae</taxon>
        <taxon>Candidatus Methanoplasma</taxon>
    </lineage>
</organism>
<dbReference type="InterPro" id="IPR036227">
    <property type="entry name" value="Ribosomal_uL15/eL18_sf"/>
</dbReference>
<evidence type="ECO:0000256" key="5">
    <source>
        <dbReference type="HAMAP-Rule" id="MF_01341"/>
    </source>
</evidence>
<dbReference type="Gene3D" id="4.10.990.10">
    <property type="match status" value="1"/>
</dbReference>
<dbReference type="AlphaFoldDB" id="A0A0A7LC94"/>
<dbReference type="HOGENOM" id="CLU_109163_0_0_2"/>
<evidence type="ECO:0000256" key="3">
    <source>
        <dbReference type="ARBA" id="ARBA00023274"/>
    </source>
</evidence>
<keyword evidence="3 5" id="KW-0687">Ribonucleoprotein</keyword>
<comment type="function">
    <text evidence="5">Binds to the 23S rRNA.</text>
</comment>
<dbReference type="SUPFAM" id="SSF52080">
    <property type="entry name" value="Ribosomal proteins L15p and L18e"/>
    <property type="match status" value="1"/>
</dbReference>
<dbReference type="Proteomes" id="UP000030787">
    <property type="component" value="Chromosome"/>
</dbReference>
<feature type="region of interest" description="Disordered" evidence="7">
    <location>
        <begin position="1"/>
        <end position="32"/>
    </location>
</feature>
<feature type="compositionally biased region" description="Gly residues" evidence="7">
    <location>
        <begin position="22"/>
        <end position="32"/>
    </location>
</feature>
<feature type="compositionally biased region" description="Basic residues" evidence="7">
    <location>
        <begin position="1"/>
        <end position="21"/>
    </location>
</feature>
<evidence type="ECO:0000256" key="7">
    <source>
        <dbReference type="SAM" id="MobiDB-lite"/>
    </source>
</evidence>
<dbReference type="GO" id="GO:0019843">
    <property type="term" value="F:rRNA binding"/>
    <property type="evidence" value="ECO:0007669"/>
    <property type="project" value="UniProtKB-UniRule"/>
</dbReference>
<evidence type="ECO:0000256" key="6">
    <source>
        <dbReference type="RuleBase" id="RU003888"/>
    </source>
</evidence>
<dbReference type="Gene3D" id="3.100.10.10">
    <property type="match status" value="1"/>
</dbReference>
<comment type="similarity">
    <text evidence="1 5 6">Belongs to the universal ribosomal protein uL15 family.</text>
</comment>
<dbReference type="RefSeq" id="WP_048112634.1">
    <property type="nucleotide sequence ID" value="NZ_CP010070.1"/>
</dbReference>
<keyword evidence="10" id="KW-1185">Reference proteome</keyword>